<evidence type="ECO:0000256" key="6">
    <source>
        <dbReference type="ARBA" id="ARBA00030025"/>
    </source>
</evidence>
<keyword evidence="8" id="KW-0648">Protein biosynthesis</keyword>
<dbReference type="RefSeq" id="WP_095556942.1">
    <property type="nucleotide sequence ID" value="NZ_NSJD01000009.1"/>
</dbReference>
<sequence>MPATDTAAPPLAWDIFCRVIDNYGDAGVCWRLACDLAGRGDGVRLWIDEHSALRWLSSAPASLWDAPPPWQHQGVRILPWALAESLAPGQLATLAALAALTPASPAQPAPRQVLIEAFGCEIPDAYLNALAQLAGGQAGPANAIGPRPWPLWLNLEYLSAEPYVERMHLLPSPVMFGPAAGQRKTFFYPGLTPRTGGLLREPTLAQRRARFDATAWRRAFLQAQPAAAQASKPIDHATQASWISLFAYEPACLPQWLRAWAQAAQPVQLLAAAGRSQAWLRQCWQQLGWAGAQQATASTASTASTPSTQGALTVHWLPFMPQAQFDELLWACDLNIVRGEDSLVRALWAARPFLWHIYPQHDNAHHGKLQAFMDWLQPPGHWRDALLQLNGMASANAPPQPSPGSALQGAQQASWAHWQDCARTACSRLQAQPDLATQLRAWAATGAQQPT</sequence>
<keyword evidence="1" id="KW-0328">Glycosyltransferase</keyword>
<dbReference type="NCBIfam" id="TIGR03837">
    <property type="entry name" value="efp_Arg_rhamno"/>
    <property type="match status" value="1"/>
</dbReference>
<dbReference type="AlphaFoldDB" id="A0A2A2AR53"/>
<reference evidence="8 9" key="1">
    <citation type="submission" date="2017-08" db="EMBL/GenBank/DDBJ databases">
        <title>WGS of Clinical strains of the CDC Group NO-1 linked to zoonotic infections in humans.</title>
        <authorList>
            <person name="Bernier A.-M."/>
            <person name="Bernard K."/>
        </authorList>
    </citation>
    <scope>NUCLEOTIDE SEQUENCE [LARGE SCALE GENOMIC DNA]</scope>
    <source>
        <strain evidence="8 9">NML79-0751</strain>
    </source>
</reference>
<comment type="catalytic activity">
    <reaction evidence="7">
        <text>dTDP-beta-L-rhamnose + L-arginyl-[protein] = N(omega)-(alpha-L-rhamnosyl)-L-arginyl-[protein] + dTDP + H(+)</text>
        <dbReference type="Rhea" id="RHEA:66692"/>
        <dbReference type="Rhea" id="RHEA-COMP:10532"/>
        <dbReference type="Rhea" id="RHEA-COMP:17096"/>
        <dbReference type="ChEBI" id="CHEBI:15378"/>
        <dbReference type="ChEBI" id="CHEBI:29965"/>
        <dbReference type="ChEBI" id="CHEBI:57510"/>
        <dbReference type="ChEBI" id="CHEBI:58369"/>
        <dbReference type="ChEBI" id="CHEBI:167445"/>
    </reaction>
    <physiologicalReaction direction="left-to-right" evidence="7">
        <dbReference type="Rhea" id="RHEA:66693"/>
    </physiologicalReaction>
</comment>
<name>A0A2A2AR53_9BURK</name>
<proteinExistence type="inferred from homology"/>
<evidence type="ECO:0000313" key="9">
    <source>
        <dbReference type="Proteomes" id="UP000218644"/>
    </source>
</evidence>
<evidence type="ECO:0000256" key="3">
    <source>
        <dbReference type="ARBA" id="ARBA00024303"/>
    </source>
</evidence>
<dbReference type="InterPro" id="IPR016633">
    <property type="entry name" value="EarP"/>
</dbReference>
<dbReference type="Pfam" id="PF10093">
    <property type="entry name" value="EarP"/>
    <property type="match status" value="1"/>
</dbReference>
<keyword evidence="8" id="KW-0251">Elongation factor</keyword>
<comment type="similarity">
    <text evidence="4">Belongs to the glycosyltransferase 104 family.</text>
</comment>
<evidence type="ECO:0000256" key="1">
    <source>
        <dbReference type="ARBA" id="ARBA00022676"/>
    </source>
</evidence>
<comment type="function">
    <text evidence="3">Protein-arginine rhamnosyltransferase that catalyzes the transfer of a single rhamnose to elongation factor P (EF-P) on 'Lys-32', a modification required for EF-P-dependent rescue of polyproline stalled ribosomes.</text>
</comment>
<evidence type="ECO:0000256" key="7">
    <source>
        <dbReference type="ARBA" id="ARBA00048472"/>
    </source>
</evidence>
<gene>
    <name evidence="8" type="ORF">CK623_07305</name>
</gene>
<dbReference type="GO" id="GO:0003746">
    <property type="term" value="F:translation elongation factor activity"/>
    <property type="evidence" value="ECO:0007669"/>
    <property type="project" value="UniProtKB-KW"/>
</dbReference>
<dbReference type="Proteomes" id="UP000218644">
    <property type="component" value="Unassembled WGS sequence"/>
</dbReference>
<protein>
    <recommendedName>
        <fullName evidence="5">Protein-arginine rhamnosyltransferase</fullName>
    </recommendedName>
    <alternativeName>
        <fullName evidence="6">EF-P arginine rhamnosyltransferase</fullName>
    </alternativeName>
</protein>
<evidence type="ECO:0000256" key="5">
    <source>
        <dbReference type="ARBA" id="ARBA00024416"/>
    </source>
</evidence>
<organism evidence="8 9">
    <name type="scientific">Vandammella animalimorsus</name>
    <dbReference type="NCBI Taxonomy" id="2029117"/>
    <lineage>
        <taxon>Bacteria</taxon>
        <taxon>Pseudomonadati</taxon>
        <taxon>Pseudomonadota</taxon>
        <taxon>Betaproteobacteria</taxon>
        <taxon>Burkholderiales</taxon>
        <taxon>Comamonadaceae</taxon>
        <taxon>Vandammella</taxon>
    </lineage>
</organism>
<dbReference type="EMBL" id="NSJD01000009">
    <property type="protein sequence ID" value="PAT40119.1"/>
    <property type="molecule type" value="Genomic_DNA"/>
</dbReference>
<evidence type="ECO:0000313" key="8">
    <source>
        <dbReference type="EMBL" id="PAT40119.1"/>
    </source>
</evidence>
<accession>A0A2A2AR53</accession>
<comment type="caution">
    <text evidence="8">The sequence shown here is derived from an EMBL/GenBank/DDBJ whole genome shotgun (WGS) entry which is preliminary data.</text>
</comment>
<dbReference type="GO" id="GO:0106361">
    <property type="term" value="F:protein-arginine rhamnosyltransferase activity"/>
    <property type="evidence" value="ECO:0007669"/>
    <property type="project" value="InterPro"/>
</dbReference>
<evidence type="ECO:0000256" key="2">
    <source>
        <dbReference type="ARBA" id="ARBA00022679"/>
    </source>
</evidence>
<keyword evidence="2 8" id="KW-0808">Transferase</keyword>
<evidence type="ECO:0000256" key="4">
    <source>
        <dbReference type="ARBA" id="ARBA00024346"/>
    </source>
</evidence>